<dbReference type="GO" id="GO:0045900">
    <property type="term" value="P:negative regulation of translational elongation"/>
    <property type="evidence" value="ECO:0007669"/>
    <property type="project" value="UniProtKB-UniRule"/>
</dbReference>
<dbReference type="GO" id="GO:0016887">
    <property type="term" value="F:ATP hydrolysis activity"/>
    <property type="evidence" value="ECO:0007669"/>
    <property type="project" value="UniProtKB-UniRule"/>
</dbReference>
<dbReference type="Gene3D" id="3.40.50.300">
    <property type="entry name" value="P-loop containing nucleotide triphosphate hydrolases"/>
    <property type="match status" value="2"/>
</dbReference>
<reference evidence="15 16" key="1">
    <citation type="submission" date="2019-11" db="EMBL/GenBank/DDBJ databases">
        <title>Draft genome of Amycolatopsis RM579.</title>
        <authorList>
            <person name="Duangmal K."/>
            <person name="Mingma R."/>
        </authorList>
    </citation>
    <scope>NUCLEOTIDE SEQUENCE [LARGE SCALE GENOMIC DNA]</scope>
    <source>
        <strain evidence="15 16">RM579</strain>
    </source>
</reference>
<dbReference type="SUPFAM" id="SSF52540">
    <property type="entry name" value="P-loop containing nucleoside triphosphate hydrolases"/>
    <property type="match status" value="2"/>
</dbReference>
<dbReference type="NCBIfam" id="TIGR03719">
    <property type="entry name" value="ABC_ABC_ChvD"/>
    <property type="match status" value="1"/>
</dbReference>
<dbReference type="GO" id="GO:0006412">
    <property type="term" value="P:translation"/>
    <property type="evidence" value="ECO:0007669"/>
    <property type="project" value="UniProtKB-KW"/>
</dbReference>
<dbReference type="HAMAP" id="MF_00847">
    <property type="entry name" value="EttA"/>
    <property type="match status" value="1"/>
</dbReference>
<evidence type="ECO:0000313" key="15">
    <source>
        <dbReference type="EMBL" id="MTD59310.1"/>
    </source>
</evidence>
<evidence type="ECO:0000256" key="7">
    <source>
        <dbReference type="ARBA" id="ARBA00022801"/>
    </source>
</evidence>
<keyword evidence="16" id="KW-1185">Reference proteome</keyword>
<comment type="subcellular location">
    <subcellularLocation>
        <location evidence="12">Cytoplasm</location>
    </subcellularLocation>
    <text evidence="12">Associates with ribosomes and polysomes.</text>
</comment>
<keyword evidence="6 12" id="KW-0547">Nucleotide-binding</keyword>
<feature type="domain" description="ABC transporter" evidence="14">
    <location>
        <begin position="322"/>
        <end position="539"/>
    </location>
</feature>
<dbReference type="PROSITE" id="PS00211">
    <property type="entry name" value="ABC_TRANSPORTER_1"/>
    <property type="match status" value="2"/>
</dbReference>
<dbReference type="InterPro" id="IPR027417">
    <property type="entry name" value="P-loop_NTPase"/>
</dbReference>
<dbReference type="PANTHER" id="PTHR43858">
    <property type="entry name" value="ENERGY-DEPENDENT TRANSLATIONAL THROTTLE PROTEIN ETTA"/>
    <property type="match status" value="1"/>
</dbReference>
<evidence type="ECO:0000256" key="3">
    <source>
        <dbReference type="ARBA" id="ARBA00022555"/>
    </source>
</evidence>
<comment type="caution">
    <text evidence="15">The sequence shown here is derived from an EMBL/GenBank/DDBJ whole genome shotgun (WGS) entry which is preliminary data.</text>
</comment>
<dbReference type="RefSeq" id="WP_154761353.1">
    <property type="nucleotide sequence ID" value="NZ_WMBA01000097.1"/>
</dbReference>
<dbReference type="InterPro" id="IPR032781">
    <property type="entry name" value="ABC_tran_Xtn"/>
</dbReference>
<dbReference type="InterPro" id="IPR017871">
    <property type="entry name" value="ABC_transporter-like_CS"/>
</dbReference>
<keyword evidence="7 12" id="KW-0378">Hydrolase</keyword>
<evidence type="ECO:0000256" key="10">
    <source>
        <dbReference type="ARBA" id="ARBA00022884"/>
    </source>
</evidence>
<dbReference type="GO" id="GO:0019843">
    <property type="term" value="F:rRNA binding"/>
    <property type="evidence" value="ECO:0007669"/>
    <property type="project" value="UniProtKB-UniRule"/>
</dbReference>
<evidence type="ECO:0000259" key="14">
    <source>
        <dbReference type="PROSITE" id="PS50893"/>
    </source>
</evidence>
<protein>
    <recommendedName>
        <fullName evidence="12">Energy-dependent translational throttle protein EttA</fullName>
        <ecNumber evidence="12">3.6.1.-</ecNumber>
    </recommendedName>
    <alternativeName>
        <fullName evidence="12">Translational regulatory factor EttA</fullName>
    </alternativeName>
</protein>
<dbReference type="NCBIfam" id="NF008775">
    <property type="entry name" value="PRK11819.1"/>
    <property type="match status" value="1"/>
</dbReference>
<gene>
    <name evidence="12 15" type="primary">ettA</name>
    <name evidence="15" type="ORF">GKO32_35800</name>
</gene>
<comment type="similarity">
    <text evidence="1 12">Belongs to the ABC transporter superfamily. ABCF family. Translational throttle EttA subfamily.</text>
</comment>
<feature type="coiled-coil region" evidence="13">
    <location>
        <begin position="281"/>
        <end position="308"/>
    </location>
</feature>
<dbReference type="FunFam" id="3.40.50.300:FF:000011">
    <property type="entry name" value="Putative ABC transporter ATP-binding component"/>
    <property type="match status" value="1"/>
</dbReference>
<name>A0A6N7ZC39_9PSEU</name>
<feature type="domain" description="ABC transporter" evidence="14">
    <location>
        <begin position="6"/>
        <end position="256"/>
    </location>
</feature>
<comment type="subunit">
    <text evidence="12">Monomer. Probably contacts ribosomal proteins L1, L5, L33 and S7, the 16S and 23S rRNA and the P-site containing tRNA(fMet).</text>
</comment>
<evidence type="ECO:0000256" key="4">
    <source>
        <dbReference type="ARBA" id="ARBA00022730"/>
    </source>
</evidence>
<feature type="binding site" evidence="12">
    <location>
        <begin position="354"/>
        <end position="361"/>
    </location>
    <ligand>
        <name>ATP</name>
        <dbReference type="ChEBI" id="CHEBI:30616"/>
        <label>2</label>
    </ligand>
</feature>
<keyword evidence="4 12" id="KW-0699">rRNA-binding</keyword>
<dbReference type="InterPro" id="IPR003439">
    <property type="entry name" value="ABC_transporter-like_ATP-bd"/>
</dbReference>
<keyword evidence="10 12" id="KW-0694">RNA-binding</keyword>
<dbReference type="Proteomes" id="UP000440096">
    <property type="component" value="Unassembled WGS sequence"/>
</dbReference>
<dbReference type="EC" id="3.6.1.-" evidence="12"/>
<comment type="function">
    <text evidence="12">A translation factor that gates the progression of the 70S ribosomal initiation complex (IC, containing tRNA(fMet) in the P-site) into the translation elongation cycle by using a mechanism sensitive to the ATP/ADP ratio. Binds to the 70S ribosome E-site where it modulates the state of the translating ribosome during subunit translocation. ATP hydrolysis probably frees it from the ribosome, which can enter the elongation phase.</text>
</comment>
<keyword evidence="11 12" id="KW-0648">Protein biosynthesis</keyword>
<dbReference type="GO" id="GO:0043022">
    <property type="term" value="F:ribosome binding"/>
    <property type="evidence" value="ECO:0007669"/>
    <property type="project" value="UniProtKB-UniRule"/>
</dbReference>
<dbReference type="Pfam" id="PF12848">
    <property type="entry name" value="ABC_tran_Xtn"/>
    <property type="match status" value="1"/>
</dbReference>
<dbReference type="GO" id="GO:0005737">
    <property type="term" value="C:cytoplasm"/>
    <property type="evidence" value="ECO:0007669"/>
    <property type="project" value="UniProtKB-SubCell"/>
</dbReference>
<evidence type="ECO:0000256" key="2">
    <source>
        <dbReference type="ARBA" id="ARBA00022490"/>
    </source>
</evidence>
<dbReference type="OrthoDB" id="3169603at2"/>
<evidence type="ECO:0000256" key="1">
    <source>
        <dbReference type="ARBA" id="ARBA00005868"/>
    </source>
</evidence>
<dbReference type="GO" id="GO:0000049">
    <property type="term" value="F:tRNA binding"/>
    <property type="evidence" value="ECO:0007669"/>
    <property type="project" value="UniProtKB-UniRule"/>
</dbReference>
<dbReference type="InterPro" id="IPR003593">
    <property type="entry name" value="AAA+_ATPase"/>
</dbReference>
<organism evidence="15 16">
    <name type="scientific">Amycolatopsis pithecellobii</name>
    <dbReference type="NCBI Taxonomy" id="664692"/>
    <lineage>
        <taxon>Bacteria</taxon>
        <taxon>Bacillati</taxon>
        <taxon>Actinomycetota</taxon>
        <taxon>Actinomycetes</taxon>
        <taxon>Pseudonocardiales</taxon>
        <taxon>Pseudonocardiaceae</taxon>
        <taxon>Amycolatopsis</taxon>
    </lineage>
</organism>
<evidence type="ECO:0000256" key="6">
    <source>
        <dbReference type="ARBA" id="ARBA00022741"/>
    </source>
</evidence>
<dbReference type="PROSITE" id="PS50893">
    <property type="entry name" value="ABC_TRANSPORTER_2"/>
    <property type="match status" value="2"/>
</dbReference>
<evidence type="ECO:0000256" key="13">
    <source>
        <dbReference type="SAM" id="Coils"/>
    </source>
</evidence>
<dbReference type="GO" id="GO:0005524">
    <property type="term" value="F:ATP binding"/>
    <property type="evidence" value="ECO:0007669"/>
    <property type="project" value="UniProtKB-UniRule"/>
</dbReference>
<proteinExistence type="inferred from homology"/>
<evidence type="ECO:0000256" key="12">
    <source>
        <dbReference type="HAMAP-Rule" id="MF_00847"/>
    </source>
</evidence>
<evidence type="ECO:0000313" key="16">
    <source>
        <dbReference type="Proteomes" id="UP000440096"/>
    </source>
</evidence>
<keyword evidence="9 12" id="KW-0810">Translation regulation</keyword>
<sequence>MAEFIYTMKKVRKTVGDKVILDDVSTAFYPGAKIGVVGPNGAGKSTVLKIMAGLDQPSNGEAFIQPGASVGILLQEPPLNEDKTVRGNVEEGLGEVKVKLDRFNEIAEQMATDYSDELMEEMGRLQEELDHADAWELDSQLEQAMDALRCPPPDEPVTHLSGGERRRVALCKLLLSKPDLLLLDEPTNHLDAESVLWLEQFLATYPGAVLAVTHDRYFLDNVAEWIMELDRGRVVGYEGNYSTYLEKKRERLEVQGKKDAKLAKRLKTELEWVRSNAKARQTKSRARLDRYEEMAAEAERNRKLDFEEIQIPPGPRLGSVVVEVEHLRKGFDDRLLIDDLSFKLPRNGIVGVIGPNGVGKTTLFKTVVGLEEPDSGEVKIGETVKLSYVDQNRAGIDPKKTVWEVVSDGLDYIHVGQTEMPSRAYVSAFGFKGPDQQKPAGVLSGGERNRLNLALTLKLGGNLILLDEPTNDLDVETLGSLENALEQFPGCAVVISHDRWFLDRVATHILAWEGDDTNPAKWFWFEGNFEGYEKNKIDRLGAEAARPHRVTHRKLTRD</sequence>
<keyword evidence="8 12" id="KW-0067">ATP-binding</keyword>
<dbReference type="FunFam" id="3.40.50.300:FF:000183">
    <property type="entry name" value="ABC transporter ATP-binding protein yjjK"/>
    <property type="match status" value="1"/>
</dbReference>
<dbReference type="CDD" id="cd03221">
    <property type="entry name" value="ABCF_EF-3"/>
    <property type="match status" value="2"/>
</dbReference>
<dbReference type="Pfam" id="PF00005">
    <property type="entry name" value="ABC_tran"/>
    <property type="match status" value="2"/>
</dbReference>
<dbReference type="PANTHER" id="PTHR43858:SF1">
    <property type="entry name" value="ABC TRANSPORTER-RELATED PROTEIN"/>
    <property type="match status" value="1"/>
</dbReference>
<dbReference type="AlphaFoldDB" id="A0A6N7ZC39"/>
<keyword evidence="3 12" id="KW-0820">tRNA-binding</keyword>
<keyword evidence="2 12" id="KW-0963">Cytoplasm</keyword>
<keyword evidence="5 12" id="KW-0677">Repeat</keyword>
<comment type="domain">
    <text evidence="12">The P-site tRNA interaction motif (PtIM domain) probably interacts with the P-site tRNA(fMet) as well as the 23S rRNA.</text>
</comment>
<evidence type="ECO:0000256" key="5">
    <source>
        <dbReference type="ARBA" id="ARBA00022737"/>
    </source>
</evidence>
<accession>A0A6N7ZC39</accession>
<comment type="catalytic activity">
    <reaction evidence="12">
        <text>ATP + H2O = ADP + phosphate + H(+)</text>
        <dbReference type="Rhea" id="RHEA:13065"/>
        <dbReference type="ChEBI" id="CHEBI:15377"/>
        <dbReference type="ChEBI" id="CHEBI:15378"/>
        <dbReference type="ChEBI" id="CHEBI:30616"/>
        <dbReference type="ChEBI" id="CHEBI:43474"/>
        <dbReference type="ChEBI" id="CHEBI:456216"/>
    </reaction>
</comment>
<evidence type="ECO:0000256" key="8">
    <source>
        <dbReference type="ARBA" id="ARBA00022840"/>
    </source>
</evidence>
<dbReference type="SMART" id="SM00382">
    <property type="entry name" value="AAA"/>
    <property type="match status" value="2"/>
</dbReference>
<comment type="caution">
    <text evidence="12">Lacks conserved residue(s) required for the propagation of feature annotation.</text>
</comment>
<comment type="domain">
    <text evidence="12">The arm domain is inserted in the first ABC transporter domain. Probably contacts ribosomal protein L1.</text>
</comment>
<evidence type="ECO:0000256" key="11">
    <source>
        <dbReference type="ARBA" id="ARBA00022917"/>
    </source>
</evidence>
<keyword evidence="13" id="KW-0175">Coiled coil</keyword>
<dbReference type="InterPro" id="IPR022374">
    <property type="entry name" value="EttA"/>
</dbReference>
<dbReference type="EMBL" id="WMBA01000097">
    <property type="protein sequence ID" value="MTD59310.1"/>
    <property type="molecule type" value="Genomic_DNA"/>
</dbReference>
<feature type="binding site" evidence="12">
    <location>
        <begin position="38"/>
        <end position="45"/>
    </location>
    <ligand>
        <name>ATP</name>
        <dbReference type="ChEBI" id="CHEBI:30616"/>
        <label>1</label>
    </ligand>
</feature>
<evidence type="ECO:0000256" key="9">
    <source>
        <dbReference type="ARBA" id="ARBA00022845"/>
    </source>
</evidence>